<accession>M0M6A1</accession>
<protein>
    <submittedName>
        <fullName evidence="1">Uncharacterized protein</fullName>
    </submittedName>
</protein>
<dbReference type="PATRIC" id="fig|1132509.6.peg.1172"/>
<reference evidence="1 2" key="1">
    <citation type="journal article" date="2014" name="PLoS Genet.">
        <title>Phylogenetically driven sequencing of extremely halophilic archaea reveals strategies for static and dynamic osmo-response.</title>
        <authorList>
            <person name="Becker E.A."/>
            <person name="Seitzer P.M."/>
            <person name="Tritt A."/>
            <person name="Larsen D."/>
            <person name="Krusor M."/>
            <person name="Yao A.I."/>
            <person name="Wu D."/>
            <person name="Madern D."/>
            <person name="Eisen J.A."/>
            <person name="Darling A.E."/>
            <person name="Facciotti M.T."/>
        </authorList>
    </citation>
    <scope>NUCLEOTIDE SEQUENCE [LARGE SCALE GENOMIC DNA]</scope>
    <source>
        <strain evidence="1 2">100A6</strain>
    </source>
</reference>
<evidence type="ECO:0000313" key="2">
    <source>
        <dbReference type="Proteomes" id="UP000011566"/>
    </source>
</evidence>
<organism evidence="1 2">
    <name type="scientific">Halococcus hamelinensis 100A6</name>
    <dbReference type="NCBI Taxonomy" id="1132509"/>
    <lineage>
        <taxon>Archaea</taxon>
        <taxon>Methanobacteriati</taxon>
        <taxon>Methanobacteriota</taxon>
        <taxon>Stenosarchaea group</taxon>
        <taxon>Halobacteria</taxon>
        <taxon>Halobacteriales</taxon>
        <taxon>Halococcaceae</taxon>
        <taxon>Halococcus</taxon>
    </lineage>
</organism>
<dbReference type="EMBL" id="AOMB01000014">
    <property type="protein sequence ID" value="EMA39900.1"/>
    <property type="molecule type" value="Genomic_DNA"/>
</dbReference>
<dbReference type="AlphaFoldDB" id="M0M6A1"/>
<keyword evidence="2" id="KW-1185">Reference proteome</keyword>
<comment type="caution">
    <text evidence="1">The sequence shown here is derived from an EMBL/GenBank/DDBJ whole genome shotgun (WGS) entry which is preliminary data.</text>
</comment>
<name>M0M6A1_9EURY</name>
<gene>
    <name evidence="1" type="ORF">C447_05093</name>
</gene>
<proteinExistence type="predicted"/>
<sequence>MDSHRSSIELRARSLCSLPRNAERLARLVFRASRSLAPLVHAKHRRFASLTTCFTLAPLA</sequence>
<evidence type="ECO:0000313" key="1">
    <source>
        <dbReference type="EMBL" id="EMA39900.1"/>
    </source>
</evidence>
<dbReference type="Proteomes" id="UP000011566">
    <property type="component" value="Unassembled WGS sequence"/>
</dbReference>